<evidence type="ECO:0000313" key="2">
    <source>
        <dbReference type="Proteomes" id="UP000243106"/>
    </source>
</evidence>
<dbReference type="STRING" id="93684.SAMN05421853_10369"/>
<sequence length="125" mass="13670">MSRESDFRALEKVERWANRMDRAFRIPGTRIRFGWDSIVGLIPGLGDTAAVAPAAYIISTAHRVGAPSHLLVRMGANVGVDWLVGLVPLAGDILDVGYKSNTRNARLLRAHLEERHGPAGMKTVN</sequence>
<evidence type="ECO:0008006" key="3">
    <source>
        <dbReference type="Google" id="ProtNLM"/>
    </source>
</evidence>
<gene>
    <name evidence="1" type="ORF">SAMN05421853_10369</name>
</gene>
<dbReference type="InterPro" id="IPR025187">
    <property type="entry name" value="DUF4112"/>
</dbReference>
<dbReference type="Pfam" id="PF13430">
    <property type="entry name" value="DUF4112"/>
    <property type="match status" value="1"/>
</dbReference>
<name>A0A1I5X121_9RHOB</name>
<accession>A0A1I5X121</accession>
<protein>
    <recommendedName>
        <fullName evidence="3">DUF4112 domain-containing protein</fullName>
    </recommendedName>
</protein>
<reference evidence="2" key="1">
    <citation type="submission" date="2016-10" db="EMBL/GenBank/DDBJ databases">
        <authorList>
            <person name="Varghese N."/>
            <person name="Submissions S."/>
        </authorList>
    </citation>
    <scope>NUCLEOTIDE SEQUENCE [LARGE SCALE GENOMIC DNA]</scope>
    <source>
        <strain evidence="2">JCM 10271</strain>
    </source>
</reference>
<dbReference type="Proteomes" id="UP000243106">
    <property type="component" value="Unassembled WGS sequence"/>
</dbReference>
<evidence type="ECO:0000313" key="1">
    <source>
        <dbReference type="EMBL" id="SFQ25600.1"/>
    </source>
</evidence>
<dbReference type="AlphaFoldDB" id="A0A1I5X121"/>
<dbReference type="PANTHER" id="PTHR35519">
    <property type="entry name" value="MEMBRANE PROTEINS"/>
    <property type="match status" value="1"/>
</dbReference>
<dbReference type="EMBL" id="FOXV01000003">
    <property type="protein sequence ID" value="SFQ25600.1"/>
    <property type="molecule type" value="Genomic_DNA"/>
</dbReference>
<dbReference type="RefSeq" id="WP_093009798.1">
    <property type="nucleotide sequence ID" value="NZ_FOXV01000003.1"/>
</dbReference>
<dbReference type="PANTHER" id="PTHR35519:SF2">
    <property type="entry name" value="PH DOMAIN PROTEIN"/>
    <property type="match status" value="1"/>
</dbReference>
<organism evidence="1 2">
    <name type="scientific">Roseivivax halotolerans</name>
    <dbReference type="NCBI Taxonomy" id="93684"/>
    <lineage>
        <taxon>Bacteria</taxon>
        <taxon>Pseudomonadati</taxon>
        <taxon>Pseudomonadota</taxon>
        <taxon>Alphaproteobacteria</taxon>
        <taxon>Rhodobacterales</taxon>
        <taxon>Roseobacteraceae</taxon>
        <taxon>Roseivivax</taxon>
    </lineage>
</organism>
<proteinExistence type="predicted"/>
<keyword evidence="2" id="KW-1185">Reference proteome</keyword>